<keyword evidence="3" id="KW-1185">Reference proteome</keyword>
<organism evidence="2 3">
    <name type="scientific">Rhynchosporium graminicola</name>
    <dbReference type="NCBI Taxonomy" id="2792576"/>
    <lineage>
        <taxon>Eukaryota</taxon>
        <taxon>Fungi</taxon>
        <taxon>Dikarya</taxon>
        <taxon>Ascomycota</taxon>
        <taxon>Pezizomycotina</taxon>
        <taxon>Leotiomycetes</taxon>
        <taxon>Helotiales</taxon>
        <taxon>Ploettnerulaceae</taxon>
        <taxon>Rhynchosporium</taxon>
    </lineage>
</organism>
<feature type="compositionally biased region" description="Low complexity" evidence="1">
    <location>
        <begin position="101"/>
        <end position="116"/>
    </location>
</feature>
<feature type="region of interest" description="Disordered" evidence="1">
    <location>
        <begin position="21"/>
        <end position="143"/>
    </location>
</feature>
<protein>
    <submittedName>
        <fullName evidence="2">Uncharacterized protein</fullName>
    </submittedName>
</protein>
<feature type="compositionally biased region" description="Polar residues" evidence="1">
    <location>
        <begin position="302"/>
        <end position="311"/>
    </location>
</feature>
<feature type="compositionally biased region" description="Polar residues" evidence="1">
    <location>
        <begin position="30"/>
        <end position="39"/>
    </location>
</feature>
<evidence type="ECO:0000256" key="1">
    <source>
        <dbReference type="SAM" id="MobiDB-lite"/>
    </source>
</evidence>
<dbReference type="AlphaFoldDB" id="A0A1E1KWL1"/>
<dbReference type="STRING" id="914237.A0A1E1KWL1"/>
<feature type="compositionally biased region" description="Basic and acidic residues" evidence="1">
    <location>
        <begin position="735"/>
        <end position="747"/>
    </location>
</feature>
<proteinExistence type="predicted"/>
<evidence type="ECO:0000313" key="3">
    <source>
        <dbReference type="Proteomes" id="UP000178129"/>
    </source>
</evidence>
<accession>A0A1E1KWL1</accession>
<sequence>MDFAEELNEFSTLFTSYTMDQASETEHNSKVPSNTARNRSVSGSSSQVQSTSPIPELSQPQINTHTKPLQIRKASNQLHVAQSQQQLNDYSSTHGSIHGVSSSPIYPPRRSSIRKINVSAAPSPTRTRENGHMRPRSDTPSEYRFTISDAGDFLLDTSVDASTPSMMNSHSTRSTGSSNHACYPSDSSGIIGNFVPVGANQMENQPSTYSNGRNVSRNEHVRPRSPSRIPRPSNPYEFEPDTPYAQGQRQTQFSDFMERPNDHYGPSHRAGRGHTKNARSEENGTYLTRGDDYLPLPKPSYATLQRSESSPSLVQARFETLSRLEAPVSPQARATSPNMLAYYAEANGHGSLPYRGRSPSPSRSNRKHEQVNTSPTYYQTSQSYSDRSRSPVRSESKESTQNSSVHGRQSGKAPSTTLDDVVERDEHREHDVFRQDDRDSASGPPKKRSRSPMKKMFGENGWLGKSPDEIQDVKIQVKKAAALQKDKPTMMGKLMNKLGEFAEKADLSPGRGSRSGNDRHSKISILSVSLGPPEQARLLMEIELMIVHTANTFLMNQFSQGRMAVDSIKKTVDAWKARGRHVVIEFQYDQATQRDLVAANQQNFRFYGERAGNDVRINSMLYNWKQVASMMSVRTFCDADTVILKLIFDVEQILELLGVAEAIMLRLQQIRATSNEMMRLARQRKRAQSNPHKAAGGATPGRAATWLSQSSNEASSRRPSADTDPYGGMKLVPDSYDRGARFGSRVE</sequence>
<gene>
    <name evidence="2" type="ORF">RCO7_09405</name>
</gene>
<dbReference type="Proteomes" id="UP000178129">
    <property type="component" value="Unassembled WGS sequence"/>
</dbReference>
<feature type="compositionally biased region" description="Basic and acidic residues" evidence="1">
    <location>
        <begin position="424"/>
        <end position="440"/>
    </location>
</feature>
<name>A0A1E1KWL1_9HELO</name>
<feature type="compositionally biased region" description="Low complexity" evidence="1">
    <location>
        <begin position="373"/>
        <end position="385"/>
    </location>
</feature>
<evidence type="ECO:0000313" key="2">
    <source>
        <dbReference type="EMBL" id="CZT02618.1"/>
    </source>
</evidence>
<feature type="compositionally biased region" description="Low complexity" evidence="1">
    <location>
        <begin position="351"/>
        <end position="363"/>
    </location>
</feature>
<comment type="caution">
    <text evidence="2">The sequence shown here is derived from an EMBL/GenBank/DDBJ whole genome shotgun (WGS) entry which is preliminary data.</text>
</comment>
<feature type="compositionally biased region" description="Polar residues" evidence="1">
    <location>
        <begin position="201"/>
        <end position="215"/>
    </location>
</feature>
<feature type="compositionally biased region" description="Polar residues" evidence="1">
    <location>
        <begin position="399"/>
        <end position="418"/>
    </location>
</feature>
<feature type="region of interest" description="Disordered" evidence="1">
    <location>
        <begin position="350"/>
        <end position="465"/>
    </location>
</feature>
<reference evidence="3" key="1">
    <citation type="submission" date="2016-03" db="EMBL/GenBank/DDBJ databases">
        <authorList>
            <person name="Ploux O."/>
        </authorList>
    </citation>
    <scope>NUCLEOTIDE SEQUENCE [LARGE SCALE GENOMIC DNA]</scope>
    <source>
        <strain evidence="3">UK7</strain>
    </source>
</reference>
<feature type="region of interest" description="Disordered" evidence="1">
    <location>
        <begin position="199"/>
        <end position="311"/>
    </location>
</feature>
<feature type="compositionally biased region" description="Basic and acidic residues" evidence="1">
    <location>
        <begin position="386"/>
        <end position="398"/>
    </location>
</feature>
<dbReference type="InParanoid" id="A0A1E1KWL1"/>
<feature type="compositionally biased region" description="Polar residues" evidence="1">
    <location>
        <begin position="245"/>
        <end position="254"/>
    </location>
</feature>
<feature type="compositionally biased region" description="Low complexity" evidence="1">
    <location>
        <begin position="694"/>
        <end position="705"/>
    </location>
</feature>
<dbReference type="EMBL" id="FJUW01000025">
    <property type="protein sequence ID" value="CZT02618.1"/>
    <property type="molecule type" value="Genomic_DNA"/>
</dbReference>
<feature type="compositionally biased region" description="Basic and acidic residues" evidence="1">
    <location>
        <begin position="126"/>
        <end position="141"/>
    </location>
</feature>
<feature type="compositionally biased region" description="Low complexity" evidence="1">
    <location>
        <begin position="40"/>
        <end position="52"/>
    </location>
</feature>
<feature type="compositionally biased region" description="Polar residues" evidence="1">
    <location>
        <begin position="58"/>
        <end position="95"/>
    </location>
</feature>
<feature type="region of interest" description="Disordered" evidence="1">
    <location>
        <begin position="681"/>
        <end position="747"/>
    </location>
</feature>